<dbReference type="Proteomes" id="UP000284842">
    <property type="component" value="Unassembled WGS sequence"/>
</dbReference>
<dbReference type="EMBL" id="NHTK01001177">
    <property type="protein sequence ID" value="PPR02312.1"/>
    <property type="molecule type" value="Genomic_DNA"/>
</dbReference>
<feature type="transmembrane region" description="Helical" evidence="7">
    <location>
        <begin position="189"/>
        <end position="212"/>
    </location>
</feature>
<evidence type="ECO:0000256" key="3">
    <source>
        <dbReference type="ARBA" id="ARBA00022989"/>
    </source>
</evidence>
<feature type="region of interest" description="Disordered" evidence="6">
    <location>
        <begin position="302"/>
        <end position="341"/>
    </location>
</feature>
<comment type="subcellular location">
    <subcellularLocation>
        <location evidence="1">Membrane</location>
        <topology evidence="1">Multi-pass membrane protein</topology>
    </subcellularLocation>
</comment>
<dbReference type="PANTHER" id="PTHR33048">
    <property type="entry name" value="PTH11-LIKE INTEGRAL MEMBRANE PROTEIN (AFU_ORTHOLOGUE AFUA_5G11245)"/>
    <property type="match status" value="1"/>
</dbReference>
<feature type="compositionally biased region" description="Polar residues" evidence="6">
    <location>
        <begin position="302"/>
        <end position="327"/>
    </location>
</feature>
<dbReference type="OrthoDB" id="444631at2759"/>
<dbReference type="InParanoid" id="A0A409YH48"/>
<name>A0A409YH48_9AGAR</name>
<feature type="transmembrane region" description="Helical" evidence="7">
    <location>
        <begin position="45"/>
        <end position="66"/>
    </location>
</feature>
<keyword evidence="2 7" id="KW-0812">Transmembrane</keyword>
<evidence type="ECO:0000256" key="1">
    <source>
        <dbReference type="ARBA" id="ARBA00004141"/>
    </source>
</evidence>
<feature type="domain" description="Rhodopsin" evidence="8">
    <location>
        <begin position="29"/>
        <end position="239"/>
    </location>
</feature>
<evidence type="ECO:0000256" key="6">
    <source>
        <dbReference type="SAM" id="MobiDB-lite"/>
    </source>
</evidence>
<dbReference type="InterPro" id="IPR052337">
    <property type="entry name" value="SAT4-like"/>
</dbReference>
<dbReference type="Pfam" id="PF20684">
    <property type="entry name" value="Fung_rhodopsin"/>
    <property type="match status" value="1"/>
</dbReference>
<comment type="caution">
    <text evidence="9">The sequence shown here is derived from an EMBL/GenBank/DDBJ whole genome shotgun (WGS) entry which is preliminary data.</text>
</comment>
<keyword evidence="3 7" id="KW-1133">Transmembrane helix</keyword>
<organism evidence="9 10">
    <name type="scientific">Panaeolus cyanescens</name>
    <dbReference type="NCBI Taxonomy" id="181874"/>
    <lineage>
        <taxon>Eukaryota</taxon>
        <taxon>Fungi</taxon>
        <taxon>Dikarya</taxon>
        <taxon>Basidiomycota</taxon>
        <taxon>Agaricomycotina</taxon>
        <taxon>Agaricomycetes</taxon>
        <taxon>Agaricomycetidae</taxon>
        <taxon>Agaricales</taxon>
        <taxon>Agaricineae</taxon>
        <taxon>Galeropsidaceae</taxon>
        <taxon>Panaeolus</taxon>
    </lineage>
</organism>
<keyword evidence="4 7" id="KW-0472">Membrane</keyword>
<feature type="compositionally biased region" description="Polar residues" evidence="6">
    <location>
        <begin position="260"/>
        <end position="285"/>
    </location>
</feature>
<feature type="transmembrane region" description="Helical" evidence="7">
    <location>
        <begin position="156"/>
        <end position="177"/>
    </location>
</feature>
<feature type="transmembrane region" description="Helical" evidence="7">
    <location>
        <begin position="218"/>
        <end position="244"/>
    </location>
</feature>
<dbReference type="PANTHER" id="PTHR33048:SF47">
    <property type="entry name" value="INTEGRAL MEMBRANE PROTEIN-RELATED"/>
    <property type="match status" value="1"/>
</dbReference>
<gene>
    <name evidence="9" type="ORF">CVT24_011650</name>
</gene>
<keyword evidence="10" id="KW-1185">Reference proteome</keyword>
<dbReference type="AlphaFoldDB" id="A0A409YH48"/>
<dbReference type="InterPro" id="IPR049326">
    <property type="entry name" value="Rhodopsin_dom_fungi"/>
</dbReference>
<evidence type="ECO:0000256" key="7">
    <source>
        <dbReference type="SAM" id="Phobius"/>
    </source>
</evidence>
<reference evidence="9 10" key="1">
    <citation type="journal article" date="2018" name="Evol. Lett.">
        <title>Horizontal gene cluster transfer increased hallucinogenic mushroom diversity.</title>
        <authorList>
            <person name="Reynolds H.T."/>
            <person name="Vijayakumar V."/>
            <person name="Gluck-Thaler E."/>
            <person name="Korotkin H.B."/>
            <person name="Matheny P.B."/>
            <person name="Slot J.C."/>
        </authorList>
    </citation>
    <scope>NUCLEOTIDE SEQUENCE [LARGE SCALE GENOMIC DNA]</scope>
    <source>
        <strain evidence="9 10">2629</strain>
    </source>
</reference>
<sequence length="341" mass="37358">MPPPIIPSTATALGLESAFEAIAIISTILRLWYRIRIHRFWWDDVWALLATLFSIVPYVLFVIVLVNIRLLLLSLPLAIFFRLGSLTFYTAALWSAKISLAVTLVRLGTRTFETVAKIMTVIFGMCGIALIIQKIFICGTNLKQLPTCHVPLYTGYLELTLDLLGDVWLIGAPFFMLYKMKLPRQHHRLISAIFACGLFATIASVVHGYYVIKDETTLMIILGQIQVALSIVSCNLLVLVTYVYRRMSQEEGTIVRTETPDPSSNGRGVIATQNPLPSQGTQASGATTHYTLTDIESVVGSSGYATSATPSGISRTTNGSKGSTPQPTIAEKLDNLTEGSP</sequence>
<evidence type="ECO:0000256" key="5">
    <source>
        <dbReference type="ARBA" id="ARBA00038359"/>
    </source>
</evidence>
<feature type="transmembrane region" description="Helical" evidence="7">
    <location>
        <begin position="12"/>
        <end position="33"/>
    </location>
</feature>
<evidence type="ECO:0000256" key="2">
    <source>
        <dbReference type="ARBA" id="ARBA00022692"/>
    </source>
</evidence>
<protein>
    <recommendedName>
        <fullName evidence="8">Rhodopsin domain-containing protein</fullName>
    </recommendedName>
</protein>
<evidence type="ECO:0000313" key="10">
    <source>
        <dbReference type="Proteomes" id="UP000284842"/>
    </source>
</evidence>
<dbReference type="STRING" id="181874.A0A409YH48"/>
<feature type="transmembrane region" description="Helical" evidence="7">
    <location>
        <begin position="72"/>
        <end position="94"/>
    </location>
</feature>
<proteinExistence type="inferred from homology"/>
<comment type="similarity">
    <text evidence="5">Belongs to the SAT4 family.</text>
</comment>
<dbReference type="GO" id="GO:0016020">
    <property type="term" value="C:membrane"/>
    <property type="evidence" value="ECO:0007669"/>
    <property type="project" value="UniProtKB-SubCell"/>
</dbReference>
<feature type="transmembrane region" description="Helical" evidence="7">
    <location>
        <begin position="115"/>
        <end position="136"/>
    </location>
</feature>
<feature type="region of interest" description="Disordered" evidence="6">
    <location>
        <begin position="255"/>
        <end position="285"/>
    </location>
</feature>
<evidence type="ECO:0000313" key="9">
    <source>
        <dbReference type="EMBL" id="PPR02312.1"/>
    </source>
</evidence>
<accession>A0A409YH48</accession>
<evidence type="ECO:0000256" key="4">
    <source>
        <dbReference type="ARBA" id="ARBA00023136"/>
    </source>
</evidence>
<evidence type="ECO:0000259" key="8">
    <source>
        <dbReference type="Pfam" id="PF20684"/>
    </source>
</evidence>